<dbReference type="Proteomes" id="UP000694843">
    <property type="component" value="Unplaced"/>
</dbReference>
<accession>A0A8B7P7C4</accession>
<reference evidence="2" key="1">
    <citation type="submission" date="2025-08" db="UniProtKB">
        <authorList>
            <consortium name="RefSeq"/>
        </authorList>
    </citation>
    <scope>IDENTIFICATION</scope>
    <source>
        <tissue evidence="2">Whole organism</tissue>
    </source>
</reference>
<dbReference type="OrthoDB" id="6380294at2759"/>
<proteinExistence type="predicted"/>
<keyword evidence="1" id="KW-1185">Reference proteome</keyword>
<organism evidence="1 2">
    <name type="scientific">Hyalella azteca</name>
    <name type="common">Amphipod</name>
    <dbReference type="NCBI Taxonomy" id="294128"/>
    <lineage>
        <taxon>Eukaryota</taxon>
        <taxon>Metazoa</taxon>
        <taxon>Ecdysozoa</taxon>
        <taxon>Arthropoda</taxon>
        <taxon>Crustacea</taxon>
        <taxon>Multicrustacea</taxon>
        <taxon>Malacostraca</taxon>
        <taxon>Eumalacostraca</taxon>
        <taxon>Peracarida</taxon>
        <taxon>Amphipoda</taxon>
        <taxon>Senticaudata</taxon>
        <taxon>Talitrida</taxon>
        <taxon>Talitroidea</taxon>
        <taxon>Hyalellidae</taxon>
        <taxon>Hyalella</taxon>
    </lineage>
</organism>
<evidence type="ECO:0000313" key="1">
    <source>
        <dbReference type="Proteomes" id="UP000694843"/>
    </source>
</evidence>
<dbReference type="RefSeq" id="XP_018022064.1">
    <property type="nucleotide sequence ID" value="XM_018166575.1"/>
</dbReference>
<sequence>MLEYGHSVWQPRHKTLCSDLEDVQRRVTKLIASLKDKPYPERLASLGLPSLEHRRLRGGMIDVFKYVHGTYEADRPQLHLHDGRDTRGNSLKLAKGSCRLNVTAGYFSYRVVPIWNSLPDSVVTAPSINAFKIRLDSTMRHAENCTTPNAVISSHFGTSGLTASHACDK</sequence>
<dbReference type="KEGG" id="hazt:108678208"/>
<evidence type="ECO:0000313" key="2">
    <source>
        <dbReference type="RefSeq" id="XP_018022064.1"/>
    </source>
</evidence>
<gene>
    <name evidence="2" type="primary">LOC108678208</name>
</gene>
<name>A0A8B7P7C4_HYAAZ</name>
<dbReference type="AlphaFoldDB" id="A0A8B7P7C4"/>
<dbReference type="OMA" id="RINSSCT"/>
<dbReference type="GeneID" id="108678208"/>
<protein>
    <submittedName>
        <fullName evidence="2">Uncharacterized protein LOC108678208</fullName>
    </submittedName>
</protein>